<protein>
    <recommendedName>
        <fullName evidence="4">DUF11 domain-containing protein</fullName>
    </recommendedName>
</protein>
<evidence type="ECO:0000313" key="2">
    <source>
        <dbReference type="EMBL" id="GCE22624.1"/>
    </source>
</evidence>
<evidence type="ECO:0000256" key="1">
    <source>
        <dbReference type="SAM" id="MobiDB-lite"/>
    </source>
</evidence>
<name>A0A402AU53_9CHLR</name>
<reference evidence="3" key="1">
    <citation type="submission" date="2018-12" db="EMBL/GenBank/DDBJ databases">
        <title>Tengunoibacter tsumagoiensis gen. nov., sp. nov., Dictyobacter kobayashii sp. nov., D. alpinus sp. nov., and D. joshuensis sp. nov. and description of Dictyobacteraceae fam. nov. within the order Ktedonobacterales isolated from Tengu-no-mugimeshi.</title>
        <authorList>
            <person name="Wang C.M."/>
            <person name="Zheng Y."/>
            <person name="Sakai Y."/>
            <person name="Toyoda A."/>
            <person name="Minakuchi Y."/>
            <person name="Abe K."/>
            <person name="Yokota A."/>
            <person name="Yabe S."/>
        </authorList>
    </citation>
    <scope>NUCLEOTIDE SEQUENCE [LARGE SCALE GENOMIC DNA]</scope>
    <source>
        <strain evidence="3">Uno11</strain>
    </source>
</reference>
<feature type="compositionally biased region" description="Basic residues" evidence="1">
    <location>
        <begin position="29"/>
        <end position="60"/>
    </location>
</feature>
<gene>
    <name evidence="2" type="ORF">KDK_64240</name>
</gene>
<dbReference type="AlphaFoldDB" id="A0A402AU53"/>
<feature type="compositionally biased region" description="Low complexity" evidence="1">
    <location>
        <begin position="267"/>
        <end position="284"/>
    </location>
</feature>
<feature type="region of interest" description="Disordered" evidence="1">
    <location>
        <begin position="29"/>
        <end position="64"/>
    </location>
</feature>
<feature type="region of interest" description="Disordered" evidence="1">
    <location>
        <begin position="267"/>
        <end position="293"/>
    </location>
</feature>
<organism evidence="2 3">
    <name type="scientific">Dictyobacter kobayashii</name>
    <dbReference type="NCBI Taxonomy" id="2014872"/>
    <lineage>
        <taxon>Bacteria</taxon>
        <taxon>Bacillati</taxon>
        <taxon>Chloroflexota</taxon>
        <taxon>Ktedonobacteria</taxon>
        <taxon>Ktedonobacterales</taxon>
        <taxon>Dictyobacteraceae</taxon>
        <taxon>Dictyobacter</taxon>
    </lineage>
</organism>
<accession>A0A402AU53</accession>
<dbReference type="Proteomes" id="UP000287188">
    <property type="component" value="Unassembled WGS sequence"/>
</dbReference>
<evidence type="ECO:0000313" key="3">
    <source>
        <dbReference type="Proteomes" id="UP000287188"/>
    </source>
</evidence>
<comment type="caution">
    <text evidence="2">The sequence shown here is derived from an EMBL/GenBank/DDBJ whole genome shotgun (WGS) entry which is preliminary data.</text>
</comment>
<evidence type="ECO:0008006" key="4">
    <source>
        <dbReference type="Google" id="ProtNLM"/>
    </source>
</evidence>
<keyword evidence="3" id="KW-1185">Reference proteome</keyword>
<sequence length="677" mass="69773">MGSNLLPHPVTAQGLVREGHLSRVIKVPAHHHRISGKKQRSSRHTAKHVKQQRHVKKQKKQTVAGSPTVTVTVAGSPTATVIASSTVTAIATPLVPAPDLYLHLLRLSESHLKAGKKLTYVLIAGNSAGAARISKKNSIVIMEVVPLGLTHLKAQGRHWKISLSDTVSPAVLTATYDGTYPVKADTTLAPIFFSGMLNADAEPSITTTASIDAPGNTNALDSTATDTAFIGSMLPVTFAPVADTTTPTPGSATPTVTATLAATATTSVTATSMPSPTPSVTMTPVPSPTHAVTVTPKPSPTFPVTMTPTPDLIIHLTATPTVSAIPPVSPKFRISISRPGAAAGDTYTVGQNVNYVLQASNIQGAENQIVTVLDIASVGISNITVRGAGWTIGVSNTVGPAALTATFNGPYPIAAGTNLPPITISGTLTGAAGPLFSNAVGITSSDDPDSSSNISIDSIAVRTATLATVTIPTVIETATPTVIETATPTAVMTALSSATPAVTPTLGVASSPTVQAASNRRPMAGSRLVQVRRPDLTIVNTNIYGDYALAHGLVNLNLVVANKGNSASVVHSNTIIVDDVIPLGLRNIQVKGKNWHITLSDTISPAVIHAQYTGPATLEADMALPPIEITGELTDDADPILTSTAMVSILGDMESSENTVSDTLLVRSTSFSNQTSK</sequence>
<dbReference type="EMBL" id="BIFS01000002">
    <property type="protein sequence ID" value="GCE22624.1"/>
    <property type="molecule type" value="Genomic_DNA"/>
</dbReference>
<proteinExistence type="predicted"/>